<dbReference type="AlphaFoldDB" id="A0A7C5L6T9"/>
<sequence>RRLSSEDRAEVRDAIEALADYEDPEVIRAVVDAVLSRRSRAVLEAAKETLMSFTEEKEAVCREVLRLLETPEPKLRQSAVDILSSAGEACLPLVEEKLLNHPDYNMRKFALDILARVKTEKALELTAQLLEDENPNVSMTALEYLQNFTHLRDRVVPLILRVIPRIRDLYGLTTLASTVIYGNLKDHRLLEPLRRKLSELEDPLERYWIYKILIFLGDRSVIEEAMENARRAGVEEDVRKDIEIFLTDSGS</sequence>
<dbReference type="SUPFAM" id="SSF48371">
    <property type="entry name" value="ARM repeat"/>
    <property type="match status" value="1"/>
</dbReference>
<evidence type="ECO:0000313" key="1">
    <source>
        <dbReference type="EMBL" id="HHJ64911.1"/>
    </source>
</evidence>
<name>A0A7C5L6T9_AQUAO</name>
<protein>
    <recommendedName>
        <fullName evidence="2">HEAT repeat domain-containing protein</fullName>
    </recommendedName>
</protein>
<dbReference type="Gene3D" id="1.25.10.10">
    <property type="entry name" value="Leucine-rich Repeat Variant"/>
    <property type="match status" value="1"/>
</dbReference>
<accession>A0A7C5L6T9</accession>
<dbReference type="InterPro" id="IPR016024">
    <property type="entry name" value="ARM-type_fold"/>
</dbReference>
<dbReference type="EMBL" id="DRNB01000310">
    <property type="protein sequence ID" value="HHJ64911.1"/>
    <property type="molecule type" value="Genomic_DNA"/>
</dbReference>
<feature type="non-terminal residue" evidence="1">
    <location>
        <position position="1"/>
    </location>
</feature>
<dbReference type="Proteomes" id="UP000885792">
    <property type="component" value="Unassembled WGS sequence"/>
</dbReference>
<evidence type="ECO:0008006" key="2">
    <source>
        <dbReference type="Google" id="ProtNLM"/>
    </source>
</evidence>
<comment type="caution">
    <text evidence="1">The sequence shown here is derived from an EMBL/GenBank/DDBJ whole genome shotgun (WGS) entry which is preliminary data.</text>
</comment>
<proteinExistence type="predicted"/>
<gene>
    <name evidence="1" type="ORF">ENJ61_08405</name>
</gene>
<organism evidence="1">
    <name type="scientific">Aquifex aeolicus</name>
    <dbReference type="NCBI Taxonomy" id="63363"/>
    <lineage>
        <taxon>Bacteria</taxon>
        <taxon>Pseudomonadati</taxon>
        <taxon>Aquificota</taxon>
        <taxon>Aquificia</taxon>
        <taxon>Aquificales</taxon>
        <taxon>Aquificaceae</taxon>
        <taxon>Aquifex</taxon>
    </lineage>
</organism>
<dbReference type="Pfam" id="PF13646">
    <property type="entry name" value="HEAT_2"/>
    <property type="match status" value="1"/>
</dbReference>
<reference evidence="1" key="1">
    <citation type="journal article" date="2020" name="mSystems">
        <title>Genome- and Community-Level Interaction Insights into Carbon Utilization and Element Cycling Functions of Hydrothermarchaeota in Hydrothermal Sediment.</title>
        <authorList>
            <person name="Zhou Z."/>
            <person name="Liu Y."/>
            <person name="Xu W."/>
            <person name="Pan J."/>
            <person name="Luo Z.H."/>
            <person name="Li M."/>
        </authorList>
    </citation>
    <scope>NUCLEOTIDE SEQUENCE [LARGE SCALE GENOMIC DNA]</scope>
    <source>
        <strain evidence="1">HyVt-501</strain>
    </source>
</reference>
<dbReference type="InterPro" id="IPR011989">
    <property type="entry name" value="ARM-like"/>
</dbReference>